<dbReference type="CDD" id="cd08267">
    <property type="entry name" value="MDR1"/>
    <property type="match status" value="1"/>
</dbReference>
<dbReference type="Gene3D" id="3.40.50.720">
    <property type="entry name" value="NAD(P)-binding Rossmann-like Domain"/>
    <property type="match status" value="1"/>
</dbReference>
<gene>
    <name evidence="3" type="ORF">C0029_07180</name>
</gene>
<evidence type="ECO:0000313" key="3">
    <source>
        <dbReference type="EMBL" id="PLW86212.1"/>
    </source>
</evidence>
<keyword evidence="4" id="KW-1185">Reference proteome</keyword>
<dbReference type="AlphaFoldDB" id="A0AAP8MET7"/>
<dbReference type="InterPro" id="IPR013154">
    <property type="entry name" value="ADH-like_N"/>
</dbReference>
<dbReference type="SMART" id="SM00829">
    <property type="entry name" value="PKS_ER"/>
    <property type="match status" value="1"/>
</dbReference>
<dbReference type="InterPro" id="IPR036291">
    <property type="entry name" value="NAD(P)-bd_dom_sf"/>
</dbReference>
<dbReference type="InterPro" id="IPR020843">
    <property type="entry name" value="ER"/>
</dbReference>
<dbReference type="InterPro" id="IPR011032">
    <property type="entry name" value="GroES-like_sf"/>
</dbReference>
<name>A0AAP8MET7_9GAMM</name>
<organism evidence="3 4">
    <name type="scientific">Halioglobus japonicus</name>
    <dbReference type="NCBI Taxonomy" id="930805"/>
    <lineage>
        <taxon>Bacteria</taxon>
        <taxon>Pseudomonadati</taxon>
        <taxon>Pseudomonadota</taxon>
        <taxon>Gammaproteobacteria</taxon>
        <taxon>Cellvibrionales</taxon>
        <taxon>Halieaceae</taxon>
        <taxon>Halioglobus</taxon>
    </lineage>
</organism>
<dbReference type="InterPro" id="IPR051603">
    <property type="entry name" value="Zinc-ADH_QOR/CCCR"/>
</dbReference>
<sequence>MRVLKHLILAIAGLLGIALIALALAVSHTDDCPAPAAPSSAAQTATVISYHCYGPPEVLTQSVIDRPAPGPEEVLVKVHYAGINPLDYHHMRGSPYLMRLGIGLGAPEVSRLGVDFAGIVEAVGETVSAFKPGDRVFGGKTGAFGSHLVINEGGAIAHVPANVPLEQAGVVGIAGVTALQALVDEGELEAGDSILINGASGGVGTFAVQIAAAIGAEVTGVSSARNHELVRELGAVHMIDYKSINYTDMPQRYDVILDMVGNHSPLANSSVLKPDGKLITVGGAKGNWIAPLLGPMNILISQPFMAQESIMLLAQMRKETLVDLARYMERGELTPSVGHRFQLGEIREAMALSESGRARGKIAVAIP</sequence>
<evidence type="ECO:0000256" key="1">
    <source>
        <dbReference type="ARBA" id="ARBA00022857"/>
    </source>
</evidence>
<dbReference type="EMBL" id="PKUR01000002">
    <property type="protein sequence ID" value="PLW86212.1"/>
    <property type="molecule type" value="Genomic_DNA"/>
</dbReference>
<feature type="domain" description="Enoyl reductase (ER)" evidence="2">
    <location>
        <begin position="54"/>
        <end position="364"/>
    </location>
</feature>
<dbReference type="Gene3D" id="3.90.180.10">
    <property type="entry name" value="Medium-chain alcohol dehydrogenases, catalytic domain"/>
    <property type="match status" value="1"/>
</dbReference>
<dbReference type="RefSeq" id="WP_084198849.1">
    <property type="nucleotide sequence ID" value="NZ_BMYL01000002.1"/>
</dbReference>
<dbReference type="Pfam" id="PF13602">
    <property type="entry name" value="ADH_zinc_N_2"/>
    <property type="match status" value="1"/>
</dbReference>
<dbReference type="Pfam" id="PF08240">
    <property type="entry name" value="ADH_N"/>
    <property type="match status" value="1"/>
</dbReference>
<reference evidence="3 4" key="1">
    <citation type="submission" date="2018-01" db="EMBL/GenBank/DDBJ databases">
        <title>The draft genome sequence of Halioglobus japonicus S1-36.</title>
        <authorList>
            <person name="Du Z.-J."/>
            <person name="Shi M.-J."/>
        </authorList>
    </citation>
    <scope>NUCLEOTIDE SEQUENCE [LARGE SCALE GENOMIC DNA]</scope>
    <source>
        <strain evidence="3 4">S1-36</strain>
    </source>
</reference>
<dbReference type="Proteomes" id="UP000235162">
    <property type="component" value="Unassembled WGS sequence"/>
</dbReference>
<dbReference type="PANTHER" id="PTHR44154">
    <property type="entry name" value="QUINONE OXIDOREDUCTASE"/>
    <property type="match status" value="1"/>
</dbReference>
<keyword evidence="1" id="KW-0521">NADP</keyword>
<comment type="caution">
    <text evidence="3">The sequence shown here is derived from an EMBL/GenBank/DDBJ whole genome shotgun (WGS) entry which is preliminary data.</text>
</comment>
<proteinExistence type="predicted"/>
<accession>A0AAP8MET7</accession>
<protein>
    <submittedName>
        <fullName evidence="3">NAD(P)-dependent alcohol dehydrogenase</fullName>
    </submittedName>
</protein>
<dbReference type="PANTHER" id="PTHR44154:SF1">
    <property type="entry name" value="QUINONE OXIDOREDUCTASE"/>
    <property type="match status" value="1"/>
</dbReference>
<evidence type="ECO:0000259" key="2">
    <source>
        <dbReference type="SMART" id="SM00829"/>
    </source>
</evidence>
<dbReference type="SUPFAM" id="SSF51735">
    <property type="entry name" value="NAD(P)-binding Rossmann-fold domains"/>
    <property type="match status" value="1"/>
</dbReference>
<evidence type="ECO:0000313" key="4">
    <source>
        <dbReference type="Proteomes" id="UP000235162"/>
    </source>
</evidence>
<dbReference type="SUPFAM" id="SSF50129">
    <property type="entry name" value="GroES-like"/>
    <property type="match status" value="1"/>
</dbReference>
<dbReference type="GO" id="GO:0016491">
    <property type="term" value="F:oxidoreductase activity"/>
    <property type="evidence" value="ECO:0007669"/>
    <property type="project" value="InterPro"/>
</dbReference>